<dbReference type="CDD" id="cd04216">
    <property type="entry name" value="Phytocyanin"/>
    <property type="match status" value="1"/>
</dbReference>
<dbReference type="PROSITE" id="PS51485">
    <property type="entry name" value="PHYTOCYANIN"/>
    <property type="match status" value="1"/>
</dbReference>
<evidence type="ECO:0000313" key="8">
    <source>
        <dbReference type="Proteomes" id="UP001632038"/>
    </source>
</evidence>
<evidence type="ECO:0000256" key="4">
    <source>
        <dbReference type="SAM" id="Phobius"/>
    </source>
</evidence>
<feature type="compositionally biased region" description="Pro residues" evidence="3">
    <location>
        <begin position="159"/>
        <end position="168"/>
    </location>
</feature>
<evidence type="ECO:0000256" key="2">
    <source>
        <dbReference type="ARBA" id="ARBA00023180"/>
    </source>
</evidence>
<dbReference type="InterPro" id="IPR039391">
    <property type="entry name" value="Phytocyanin-like"/>
</dbReference>
<feature type="transmembrane region" description="Helical" evidence="4">
    <location>
        <begin position="182"/>
        <end position="199"/>
    </location>
</feature>
<dbReference type="FunFam" id="2.60.40.420:FF:000003">
    <property type="entry name" value="Blue copper"/>
    <property type="match status" value="1"/>
</dbReference>
<keyword evidence="2" id="KW-0325">Glycoprotein</keyword>
<evidence type="ECO:0000259" key="6">
    <source>
        <dbReference type="PROSITE" id="PS51485"/>
    </source>
</evidence>
<dbReference type="Gene3D" id="2.60.40.420">
    <property type="entry name" value="Cupredoxins - blue copper proteins"/>
    <property type="match status" value="1"/>
</dbReference>
<dbReference type="Pfam" id="PF02298">
    <property type="entry name" value="Cu_bind_like"/>
    <property type="match status" value="1"/>
</dbReference>
<keyword evidence="5" id="KW-0732">Signal</keyword>
<dbReference type="PANTHER" id="PTHR33021">
    <property type="entry name" value="BLUE COPPER PROTEIN"/>
    <property type="match status" value="1"/>
</dbReference>
<feature type="domain" description="Phytocyanin" evidence="6">
    <location>
        <begin position="24"/>
        <end position="122"/>
    </location>
</feature>
<keyword evidence="1" id="KW-0479">Metal-binding</keyword>
<keyword evidence="4" id="KW-0812">Transmembrane</keyword>
<feature type="compositionally biased region" description="Low complexity" evidence="3">
    <location>
        <begin position="136"/>
        <end position="158"/>
    </location>
</feature>
<dbReference type="Proteomes" id="UP001632038">
    <property type="component" value="Unassembled WGS sequence"/>
</dbReference>
<accession>A0ABD3E9I7</accession>
<name>A0ABD3E9I7_9LAMI</name>
<comment type="caution">
    <text evidence="7">The sequence shown here is derived from an EMBL/GenBank/DDBJ whole genome shotgun (WGS) entry which is preliminary data.</text>
</comment>
<feature type="region of interest" description="Disordered" evidence="3">
    <location>
        <begin position="122"/>
        <end position="174"/>
    </location>
</feature>
<organism evidence="7 8">
    <name type="scientific">Castilleja foliolosa</name>
    <dbReference type="NCBI Taxonomy" id="1961234"/>
    <lineage>
        <taxon>Eukaryota</taxon>
        <taxon>Viridiplantae</taxon>
        <taxon>Streptophyta</taxon>
        <taxon>Embryophyta</taxon>
        <taxon>Tracheophyta</taxon>
        <taxon>Spermatophyta</taxon>
        <taxon>Magnoliopsida</taxon>
        <taxon>eudicotyledons</taxon>
        <taxon>Gunneridae</taxon>
        <taxon>Pentapetalae</taxon>
        <taxon>asterids</taxon>
        <taxon>lamiids</taxon>
        <taxon>Lamiales</taxon>
        <taxon>Orobanchaceae</taxon>
        <taxon>Pedicularideae</taxon>
        <taxon>Castillejinae</taxon>
        <taxon>Castilleja</taxon>
    </lineage>
</organism>
<dbReference type="GO" id="GO:0046872">
    <property type="term" value="F:metal ion binding"/>
    <property type="evidence" value="ECO:0007669"/>
    <property type="project" value="UniProtKB-KW"/>
</dbReference>
<dbReference type="EMBL" id="JAVIJP010000007">
    <property type="protein sequence ID" value="KAL3651135.1"/>
    <property type="molecule type" value="Genomic_DNA"/>
</dbReference>
<dbReference type="InterPro" id="IPR003245">
    <property type="entry name" value="Phytocyanin_dom"/>
</dbReference>
<protein>
    <recommendedName>
        <fullName evidence="6">Phytocyanin domain-containing protein</fullName>
    </recommendedName>
</protein>
<evidence type="ECO:0000313" key="7">
    <source>
        <dbReference type="EMBL" id="KAL3651135.1"/>
    </source>
</evidence>
<keyword evidence="4" id="KW-1133">Transmembrane helix</keyword>
<reference evidence="8" key="1">
    <citation type="journal article" date="2024" name="IScience">
        <title>Strigolactones Initiate the Formation of Haustorium-like Structures in Castilleja.</title>
        <authorList>
            <person name="Buerger M."/>
            <person name="Peterson D."/>
            <person name="Chory J."/>
        </authorList>
    </citation>
    <scope>NUCLEOTIDE SEQUENCE [LARGE SCALE GENOMIC DNA]</scope>
</reference>
<dbReference type="AlphaFoldDB" id="A0ABD3E9I7"/>
<dbReference type="PANTHER" id="PTHR33021:SF350">
    <property type="entry name" value="UCLACYANIN-2"/>
    <property type="match status" value="1"/>
</dbReference>
<keyword evidence="8" id="KW-1185">Reference proteome</keyword>
<keyword evidence="4" id="KW-0472">Membrane</keyword>
<proteinExistence type="predicted"/>
<evidence type="ECO:0000256" key="1">
    <source>
        <dbReference type="ARBA" id="ARBA00022723"/>
    </source>
</evidence>
<dbReference type="SUPFAM" id="SSF49503">
    <property type="entry name" value="Cupredoxins"/>
    <property type="match status" value="1"/>
</dbReference>
<gene>
    <name evidence="7" type="ORF">CASFOL_007538</name>
</gene>
<dbReference type="InterPro" id="IPR008972">
    <property type="entry name" value="Cupredoxin"/>
</dbReference>
<feature type="signal peptide" evidence="5">
    <location>
        <begin position="1"/>
        <end position="20"/>
    </location>
</feature>
<sequence>MTKVVVAFFVLLIITSPAAAYAVTIHTVGDDNGWNTNVNYTIWATGKTFTTADILVFNYGTSHSVDVVNKDDYTNCTTLNVTSSSTTSPTNITLNTPGPWYFLCPSNNHCSSGQKLEITVAAAGSNPPSSSPPPAGDSVPSTPAATPPTGGSVPSTPADTPPAGPGMPPATTLPSGEANLDGVINSVMIGLMLLVLMLLDL</sequence>
<feature type="chain" id="PRO_5044890191" description="Phytocyanin domain-containing protein" evidence="5">
    <location>
        <begin position="21"/>
        <end position="201"/>
    </location>
</feature>
<evidence type="ECO:0000256" key="3">
    <source>
        <dbReference type="SAM" id="MobiDB-lite"/>
    </source>
</evidence>
<evidence type="ECO:0000256" key="5">
    <source>
        <dbReference type="SAM" id="SignalP"/>
    </source>
</evidence>